<evidence type="ECO:0000313" key="2">
    <source>
        <dbReference type="Proteomes" id="UP001497472"/>
    </source>
</evidence>
<comment type="caution">
    <text evidence="1">The sequence shown here is derived from an EMBL/GenBank/DDBJ whole genome shotgun (WGS) entry which is preliminary data.</text>
</comment>
<keyword evidence="2" id="KW-1185">Reference proteome</keyword>
<gene>
    <name evidence="1" type="ORF">LNINA_LOCUS10786</name>
</gene>
<name>A0AAV1JQA2_9NEOP</name>
<accession>A0AAV1JQA2</accession>
<dbReference type="Proteomes" id="UP001497472">
    <property type="component" value="Unassembled WGS sequence"/>
</dbReference>
<sequence>MFRGVRCKENGHADKSYYGSSDLCISLKSELHEIKTKYMSVVEQSDKENSGNINRALNLNNLQSTRTEDTSDKWSENIPTPSFAKIAQNSRQNGLRTKLNSFCRNIEYLEADIIAITETGCNDSIMDGEIIPARYQIVRCDRTDCRKHDGAFLVAARGLQIHRVSRCELDDVTATRSSVVLVILCDKMSVKEADEPLVPVDPLMIELHYPRCTRIGRDALHN</sequence>
<proteinExistence type="predicted"/>
<dbReference type="InterPro" id="IPR036691">
    <property type="entry name" value="Endo/exonu/phosph_ase_sf"/>
</dbReference>
<organism evidence="1 2">
    <name type="scientific">Leptosia nina</name>
    <dbReference type="NCBI Taxonomy" id="320188"/>
    <lineage>
        <taxon>Eukaryota</taxon>
        <taxon>Metazoa</taxon>
        <taxon>Ecdysozoa</taxon>
        <taxon>Arthropoda</taxon>
        <taxon>Hexapoda</taxon>
        <taxon>Insecta</taxon>
        <taxon>Pterygota</taxon>
        <taxon>Neoptera</taxon>
        <taxon>Endopterygota</taxon>
        <taxon>Lepidoptera</taxon>
        <taxon>Glossata</taxon>
        <taxon>Ditrysia</taxon>
        <taxon>Papilionoidea</taxon>
        <taxon>Pieridae</taxon>
        <taxon>Pierinae</taxon>
        <taxon>Leptosia</taxon>
    </lineage>
</organism>
<dbReference type="AlphaFoldDB" id="A0AAV1JQA2"/>
<protein>
    <submittedName>
        <fullName evidence="1">Uncharacterized protein</fullName>
    </submittedName>
</protein>
<evidence type="ECO:0000313" key="1">
    <source>
        <dbReference type="EMBL" id="CAK1551668.1"/>
    </source>
</evidence>
<dbReference type="EMBL" id="CAVLEF010000132">
    <property type="protein sequence ID" value="CAK1551668.1"/>
    <property type="molecule type" value="Genomic_DNA"/>
</dbReference>
<reference evidence="1 2" key="1">
    <citation type="submission" date="2023-11" db="EMBL/GenBank/DDBJ databases">
        <authorList>
            <person name="Okamura Y."/>
        </authorList>
    </citation>
    <scope>NUCLEOTIDE SEQUENCE [LARGE SCALE GENOMIC DNA]</scope>
</reference>
<dbReference type="Gene3D" id="3.60.10.10">
    <property type="entry name" value="Endonuclease/exonuclease/phosphatase"/>
    <property type="match status" value="1"/>
</dbReference>